<dbReference type="GO" id="GO:0005524">
    <property type="term" value="F:ATP binding"/>
    <property type="evidence" value="ECO:0007669"/>
    <property type="project" value="UniProtKB-KW"/>
</dbReference>
<feature type="region of interest" description="Disordered" evidence="9">
    <location>
        <begin position="476"/>
        <end position="523"/>
    </location>
</feature>
<accession>A0AAW8NJH8</accession>
<organism evidence="12 13">
    <name type="scientific">Pseudarthrobacter oxydans</name>
    <name type="common">Arthrobacter oxydans</name>
    <dbReference type="NCBI Taxonomy" id="1671"/>
    <lineage>
        <taxon>Bacteria</taxon>
        <taxon>Bacillati</taxon>
        <taxon>Actinomycetota</taxon>
        <taxon>Actinomycetes</taxon>
        <taxon>Micrococcales</taxon>
        <taxon>Micrococcaceae</taxon>
        <taxon>Pseudarthrobacter</taxon>
    </lineage>
</organism>
<dbReference type="EC" id="2.7.10.2" evidence="2"/>
<comment type="caution">
    <text evidence="12">The sequence shown here is derived from an EMBL/GenBank/DDBJ whole genome shotgun (WGS) entry which is preliminary data.</text>
</comment>
<keyword evidence="10" id="KW-0472">Membrane</keyword>
<keyword evidence="6" id="KW-0067">ATP-binding</keyword>
<dbReference type="CDD" id="cd05387">
    <property type="entry name" value="BY-kinase"/>
    <property type="match status" value="1"/>
</dbReference>
<evidence type="ECO:0000256" key="6">
    <source>
        <dbReference type="ARBA" id="ARBA00022840"/>
    </source>
</evidence>
<reference evidence="12" key="1">
    <citation type="submission" date="2023-07" db="EMBL/GenBank/DDBJ databases">
        <title>Sorghum-associated microbial communities from plants grown in Nebraska, USA.</title>
        <authorList>
            <person name="Schachtman D."/>
        </authorList>
    </citation>
    <scope>NUCLEOTIDE SEQUENCE</scope>
    <source>
        <strain evidence="12">BE261</strain>
    </source>
</reference>
<dbReference type="Pfam" id="PF13614">
    <property type="entry name" value="AAA_31"/>
    <property type="match status" value="1"/>
</dbReference>
<dbReference type="PANTHER" id="PTHR32309">
    <property type="entry name" value="TYROSINE-PROTEIN KINASE"/>
    <property type="match status" value="1"/>
</dbReference>
<evidence type="ECO:0000256" key="3">
    <source>
        <dbReference type="ARBA" id="ARBA00022679"/>
    </source>
</evidence>
<keyword evidence="10" id="KW-1133">Transmembrane helix</keyword>
<keyword evidence="4" id="KW-0547">Nucleotide-binding</keyword>
<feature type="domain" description="AAA" evidence="11">
    <location>
        <begin position="295"/>
        <end position="455"/>
    </location>
</feature>
<name>A0AAW8NJH8_PSEOX</name>
<evidence type="ECO:0000256" key="10">
    <source>
        <dbReference type="SAM" id="Phobius"/>
    </source>
</evidence>
<dbReference type="GO" id="GO:0004715">
    <property type="term" value="F:non-membrane spanning protein tyrosine kinase activity"/>
    <property type="evidence" value="ECO:0007669"/>
    <property type="project" value="UniProtKB-EC"/>
</dbReference>
<dbReference type="InterPro" id="IPR050445">
    <property type="entry name" value="Bact_polysacc_biosynth/exp"/>
</dbReference>
<dbReference type="GeneID" id="97424691"/>
<evidence type="ECO:0000256" key="7">
    <source>
        <dbReference type="ARBA" id="ARBA00023137"/>
    </source>
</evidence>
<evidence type="ECO:0000256" key="2">
    <source>
        <dbReference type="ARBA" id="ARBA00011903"/>
    </source>
</evidence>
<evidence type="ECO:0000313" key="12">
    <source>
        <dbReference type="EMBL" id="MDR7166262.1"/>
    </source>
</evidence>
<comment type="catalytic activity">
    <reaction evidence="8">
        <text>L-tyrosyl-[protein] + ATP = O-phospho-L-tyrosyl-[protein] + ADP + H(+)</text>
        <dbReference type="Rhea" id="RHEA:10596"/>
        <dbReference type="Rhea" id="RHEA-COMP:10136"/>
        <dbReference type="Rhea" id="RHEA-COMP:20101"/>
        <dbReference type="ChEBI" id="CHEBI:15378"/>
        <dbReference type="ChEBI" id="CHEBI:30616"/>
        <dbReference type="ChEBI" id="CHEBI:46858"/>
        <dbReference type="ChEBI" id="CHEBI:61978"/>
        <dbReference type="ChEBI" id="CHEBI:456216"/>
        <dbReference type="EC" id="2.7.10.2"/>
    </reaction>
</comment>
<evidence type="ECO:0000256" key="9">
    <source>
        <dbReference type="SAM" id="MobiDB-lite"/>
    </source>
</evidence>
<dbReference type="InterPro" id="IPR027417">
    <property type="entry name" value="P-loop_NTPase"/>
</dbReference>
<evidence type="ECO:0000313" key="13">
    <source>
        <dbReference type="Proteomes" id="UP001262032"/>
    </source>
</evidence>
<evidence type="ECO:0000259" key="11">
    <source>
        <dbReference type="Pfam" id="PF13614"/>
    </source>
</evidence>
<proteinExistence type="inferred from homology"/>
<dbReference type="InterPro" id="IPR005702">
    <property type="entry name" value="Wzc-like_C"/>
</dbReference>
<feature type="transmembrane region" description="Helical" evidence="10">
    <location>
        <begin position="28"/>
        <end position="49"/>
    </location>
</feature>
<dbReference type="NCBIfam" id="TIGR01007">
    <property type="entry name" value="eps_fam"/>
    <property type="match status" value="1"/>
</dbReference>
<evidence type="ECO:0000256" key="1">
    <source>
        <dbReference type="ARBA" id="ARBA00007316"/>
    </source>
</evidence>
<dbReference type="EMBL" id="JAVDWN010000038">
    <property type="protein sequence ID" value="MDR7166262.1"/>
    <property type="molecule type" value="Genomic_DNA"/>
</dbReference>
<gene>
    <name evidence="12" type="ORF">J2X12_004316</name>
</gene>
<dbReference type="RefSeq" id="WP_310114859.1">
    <property type="nucleotide sequence ID" value="NZ_CAXURQ020000001.1"/>
</dbReference>
<dbReference type="GO" id="GO:0005886">
    <property type="term" value="C:plasma membrane"/>
    <property type="evidence" value="ECO:0007669"/>
    <property type="project" value="TreeGrafter"/>
</dbReference>
<dbReference type="SUPFAM" id="SSF52540">
    <property type="entry name" value="P-loop containing nucleoside triphosphate hydrolases"/>
    <property type="match status" value="1"/>
</dbReference>
<dbReference type="PANTHER" id="PTHR32309:SF13">
    <property type="entry name" value="FERRIC ENTEROBACTIN TRANSPORT PROTEIN FEPE"/>
    <property type="match status" value="1"/>
</dbReference>
<keyword evidence="3" id="KW-0808">Transferase</keyword>
<evidence type="ECO:0000256" key="5">
    <source>
        <dbReference type="ARBA" id="ARBA00022777"/>
    </source>
</evidence>
<keyword evidence="5" id="KW-0418">Kinase</keyword>
<dbReference type="Gene3D" id="3.40.50.300">
    <property type="entry name" value="P-loop containing nucleotide triphosphate hydrolases"/>
    <property type="match status" value="1"/>
</dbReference>
<feature type="compositionally biased region" description="Acidic residues" evidence="9">
    <location>
        <begin position="482"/>
        <end position="495"/>
    </location>
</feature>
<evidence type="ECO:0000256" key="4">
    <source>
        <dbReference type="ARBA" id="ARBA00022741"/>
    </source>
</evidence>
<dbReference type="InterPro" id="IPR025669">
    <property type="entry name" value="AAA_dom"/>
</dbReference>
<keyword evidence="7" id="KW-0829">Tyrosine-protein kinase</keyword>
<sequence>MSNQDISGSDVPAAGMGLRDYARVARTYWKHIAVVTLIVTLLATAWSTFRPRIYAAEASAVVIAVGTDNVSSLLAGDTLAKARAKNYKSLAESRLVADNVRLSTGLSMSSDALLGAISVSVPRDTAEIRITAESPDPTIAQRVADAWIVELSKQVQERERAATAASGEALEAVTPPLSLVPLDPAALPTTPVSPGVAMTAVYGAALGLLLAYASALLRDRLDRRLHSAAEVEHLFSVPVIGALPVDLRLTGENKVLGGVPAAPTPGSRAQSPAFAEALRELRTNLTFLDVDNPPRIIVVTSSVSGEGKSTIAANLASAMSAGGEQVIVVDGDLRHPSMAKIFDVIPGIGITDVLTGKAEVDDVLQQRSDLPNLSILGSGRIPPNPTELLGSHAMKQLIESLSEKGIVIIDAPPLLPVTDAVLLARIADGAIVVVRAGRTTKDQLTKSLGNIRKVHGAVLGTLLNCVPAKEFDGYSYYSSDPESADSDPSGDDADDSPVVIEPESPPAFRGSSREQTSRSVTSY</sequence>
<dbReference type="Proteomes" id="UP001262032">
    <property type="component" value="Unassembled WGS sequence"/>
</dbReference>
<keyword evidence="10" id="KW-0812">Transmembrane</keyword>
<evidence type="ECO:0000256" key="8">
    <source>
        <dbReference type="ARBA" id="ARBA00051245"/>
    </source>
</evidence>
<comment type="similarity">
    <text evidence="1">Belongs to the CpsD/CapB family.</text>
</comment>
<dbReference type="AlphaFoldDB" id="A0AAW8NJH8"/>
<protein>
    <recommendedName>
        <fullName evidence="2">non-specific protein-tyrosine kinase</fullName>
        <ecNumber evidence="2">2.7.10.2</ecNumber>
    </recommendedName>
</protein>